<dbReference type="Gene3D" id="3.40.50.2300">
    <property type="match status" value="2"/>
</dbReference>
<evidence type="ECO:0000313" key="5">
    <source>
        <dbReference type="EMBL" id="WOI35397.1"/>
    </source>
</evidence>
<keyword evidence="6" id="KW-1185">Reference proteome</keyword>
<dbReference type="Proteomes" id="UP001302666">
    <property type="component" value="Plasmid unnamed4"/>
</dbReference>
<dbReference type="SMART" id="SM00354">
    <property type="entry name" value="HTH_LACI"/>
    <property type="match status" value="1"/>
</dbReference>
<keyword evidence="1" id="KW-0805">Transcription regulation</keyword>
<evidence type="ECO:0000256" key="3">
    <source>
        <dbReference type="ARBA" id="ARBA00023163"/>
    </source>
</evidence>
<evidence type="ECO:0000256" key="1">
    <source>
        <dbReference type="ARBA" id="ARBA00023015"/>
    </source>
</evidence>
<dbReference type="SUPFAM" id="SSF53822">
    <property type="entry name" value="Periplasmic binding protein-like I"/>
    <property type="match status" value="1"/>
</dbReference>
<keyword evidence="2" id="KW-0238">DNA-binding</keyword>
<protein>
    <submittedName>
        <fullName evidence="5">Substrate-binding domain-containing protein</fullName>
    </submittedName>
</protein>
<keyword evidence="3" id="KW-0804">Transcription</keyword>
<proteinExistence type="predicted"/>
<dbReference type="RefSeq" id="WP_317387086.1">
    <property type="nucleotide sequence ID" value="NZ_CP136707.1"/>
</dbReference>
<dbReference type="InterPro" id="IPR000843">
    <property type="entry name" value="HTH_LacI"/>
</dbReference>
<name>A0ABZ0HLV2_TRISK</name>
<gene>
    <name evidence="5" type="ORF">R1T40_21895</name>
</gene>
<dbReference type="Gene3D" id="1.10.260.40">
    <property type="entry name" value="lambda repressor-like DNA-binding domains"/>
    <property type="match status" value="1"/>
</dbReference>
<accession>A0ABZ0HLV2</accession>
<evidence type="ECO:0000313" key="6">
    <source>
        <dbReference type="Proteomes" id="UP001302666"/>
    </source>
</evidence>
<dbReference type="CDD" id="cd06278">
    <property type="entry name" value="PBP1_LacI-like"/>
    <property type="match status" value="1"/>
</dbReference>
<sequence>MKVTAEDIAKRLGTSKASVSRAFKPDSPLSKTLRSQILQTAHEMGYVPPGRRPSGRGNNLAISLVVGDIRNPYFASVLEEFSKVAAEQNIELLFHAVPNGLTVDSIMSQVFRDGSDGAIITSATLNSDLARQCRNRGLPVVLFGRVQVDAQLSAVSGDNYNGARLVARRFIDQGRRRIAFLGGIANASTHLERRRGFLDAMDEAGMQPAGDWSGGFQYDQAHAAVSSALAAPARPDAIFCANDIMAVAAIDAAKKAGIRPGSDLGIIGYDDIPMAAWESYKLTTVRQRIRLMVGNALSMMAELINDPGALGTIKITPCYLVERSSG</sequence>
<dbReference type="EMBL" id="CP136707">
    <property type="protein sequence ID" value="WOI35397.1"/>
    <property type="molecule type" value="Genomic_DNA"/>
</dbReference>
<feature type="domain" description="HTH lacI-type" evidence="4">
    <location>
        <begin position="3"/>
        <end position="66"/>
    </location>
</feature>
<dbReference type="CDD" id="cd01392">
    <property type="entry name" value="HTH_LacI"/>
    <property type="match status" value="1"/>
</dbReference>
<dbReference type="PANTHER" id="PTHR30146">
    <property type="entry name" value="LACI-RELATED TRANSCRIPTIONAL REPRESSOR"/>
    <property type="match status" value="1"/>
</dbReference>
<reference evidence="5 6" key="1">
    <citation type="submission" date="2023-10" db="EMBL/GenBank/DDBJ databases">
        <title>Eight complete genome sequences of bacteria isolated from laboratory stock of Giant Kelp gametophytes.</title>
        <authorList>
            <person name="Tolentino B."/>
            <person name="Nuzhdin S."/>
        </authorList>
    </citation>
    <scope>NUCLEOTIDE SEQUENCE [LARGE SCALE GENOMIC DNA]</scope>
    <source>
        <strain evidence="5 6">LC.270.F.C4</strain>
        <plasmid evidence="5 6">unnamed4</plasmid>
    </source>
</reference>
<organism evidence="5 6">
    <name type="scientific">Tritonibacter scottomollicae</name>
    <name type="common">Epibacterium scottomollicae</name>
    <dbReference type="NCBI Taxonomy" id="483013"/>
    <lineage>
        <taxon>Bacteria</taxon>
        <taxon>Pseudomonadati</taxon>
        <taxon>Pseudomonadota</taxon>
        <taxon>Alphaproteobacteria</taxon>
        <taxon>Rhodobacterales</taxon>
        <taxon>Paracoccaceae</taxon>
        <taxon>Tritonibacter</taxon>
    </lineage>
</organism>
<evidence type="ECO:0000259" key="4">
    <source>
        <dbReference type="PROSITE" id="PS50932"/>
    </source>
</evidence>
<dbReference type="PANTHER" id="PTHR30146:SF109">
    <property type="entry name" value="HTH-TYPE TRANSCRIPTIONAL REGULATOR GALS"/>
    <property type="match status" value="1"/>
</dbReference>
<dbReference type="InterPro" id="IPR010982">
    <property type="entry name" value="Lambda_DNA-bd_dom_sf"/>
</dbReference>
<evidence type="ECO:0000256" key="2">
    <source>
        <dbReference type="ARBA" id="ARBA00023125"/>
    </source>
</evidence>
<geneLocation type="plasmid" evidence="5 6">
    <name>unnamed4</name>
</geneLocation>
<dbReference type="PROSITE" id="PS50932">
    <property type="entry name" value="HTH_LACI_2"/>
    <property type="match status" value="1"/>
</dbReference>
<keyword evidence="5" id="KW-0614">Plasmid</keyword>
<dbReference type="SUPFAM" id="SSF47413">
    <property type="entry name" value="lambda repressor-like DNA-binding domains"/>
    <property type="match status" value="1"/>
</dbReference>
<dbReference type="InterPro" id="IPR046335">
    <property type="entry name" value="LacI/GalR-like_sensor"/>
</dbReference>
<dbReference type="InterPro" id="IPR028082">
    <property type="entry name" value="Peripla_BP_I"/>
</dbReference>
<dbReference type="Pfam" id="PF13377">
    <property type="entry name" value="Peripla_BP_3"/>
    <property type="match status" value="1"/>
</dbReference>